<evidence type="ECO:0000313" key="3">
    <source>
        <dbReference type="Proteomes" id="UP000242715"/>
    </source>
</evidence>
<dbReference type="OrthoDB" id="1301355at2759"/>
<dbReference type="PANTHER" id="PTHR36617:SF5">
    <property type="entry name" value="OS05G0421675 PROTEIN"/>
    <property type="match status" value="1"/>
</dbReference>
<reference evidence="3" key="1">
    <citation type="journal article" date="2017" name="Front. Plant Sci.">
        <title>Climate Clever Clovers: New Paradigm to Reduce the Environmental Footprint of Ruminants by Breeding Low Methanogenic Forages Utilizing Haplotype Variation.</title>
        <authorList>
            <person name="Kaur P."/>
            <person name="Appels R."/>
            <person name="Bayer P.E."/>
            <person name="Keeble-Gagnere G."/>
            <person name="Wang J."/>
            <person name="Hirakawa H."/>
            <person name="Shirasawa K."/>
            <person name="Vercoe P."/>
            <person name="Stefanova K."/>
            <person name="Durmic Z."/>
            <person name="Nichols P."/>
            <person name="Revell C."/>
            <person name="Isobe S.N."/>
            <person name="Edwards D."/>
            <person name="Erskine W."/>
        </authorList>
    </citation>
    <scope>NUCLEOTIDE SEQUENCE [LARGE SCALE GENOMIC DNA]</scope>
    <source>
        <strain evidence="3">cv. Daliak</strain>
    </source>
</reference>
<proteinExistence type="predicted"/>
<sequence length="170" mass="19395">MLVDKGWMWYKVLASRYGEVAWKLAVGARRGSTWWREVSRIRDGDGVVRGSGLQRVLRDEWVAIPTLSSCRIRDSWIWRHDIGAKYSVRGVYSLLTTMDAVTTAGASELVWHKHVPLKVSALACRLLQNRLPTKDNLVERNIIPLEACFCVNECGEPETATHLFMFCLVF</sequence>
<gene>
    <name evidence="2" type="ORF">TSUD_372300</name>
</gene>
<dbReference type="PANTHER" id="PTHR36617">
    <property type="entry name" value="PROTEIN, PUTATIVE-RELATED"/>
    <property type="match status" value="1"/>
</dbReference>
<dbReference type="InterPro" id="IPR026960">
    <property type="entry name" value="RVT-Znf"/>
</dbReference>
<dbReference type="Pfam" id="PF13966">
    <property type="entry name" value="zf-RVT"/>
    <property type="match status" value="1"/>
</dbReference>
<name>A0A2Z6MFN8_TRISU</name>
<evidence type="ECO:0000259" key="1">
    <source>
        <dbReference type="Pfam" id="PF13966"/>
    </source>
</evidence>
<dbReference type="AlphaFoldDB" id="A0A2Z6MFN8"/>
<dbReference type="EMBL" id="DF973379">
    <property type="protein sequence ID" value="GAU28723.1"/>
    <property type="molecule type" value="Genomic_DNA"/>
</dbReference>
<keyword evidence="3" id="KW-1185">Reference proteome</keyword>
<protein>
    <recommendedName>
        <fullName evidence="1">Reverse transcriptase zinc-binding domain-containing protein</fullName>
    </recommendedName>
</protein>
<organism evidence="2 3">
    <name type="scientific">Trifolium subterraneum</name>
    <name type="common">Subterranean clover</name>
    <dbReference type="NCBI Taxonomy" id="3900"/>
    <lineage>
        <taxon>Eukaryota</taxon>
        <taxon>Viridiplantae</taxon>
        <taxon>Streptophyta</taxon>
        <taxon>Embryophyta</taxon>
        <taxon>Tracheophyta</taxon>
        <taxon>Spermatophyta</taxon>
        <taxon>Magnoliopsida</taxon>
        <taxon>eudicotyledons</taxon>
        <taxon>Gunneridae</taxon>
        <taxon>Pentapetalae</taxon>
        <taxon>rosids</taxon>
        <taxon>fabids</taxon>
        <taxon>Fabales</taxon>
        <taxon>Fabaceae</taxon>
        <taxon>Papilionoideae</taxon>
        <taxon>50 kb inversion clade</taxon>
        <taxon>NPAAA clade</taxon>
        <taxon>Hologalegina</taxon>
        <taxon>IRL clade</taxon>
        <taxon>Trifolieae</taxon>
        <taxon>Trifolium</taxon>
    </lineage>
</organism>
<dbReference type="Proteomes" id="UP000242715">
    <property type="component" value="Unassembled WGS sequence"/>
</dbReference>
<accession>A0A2Z6MFN8</accession>
<feature type="domain" description="Reverse transcriptase zinc-binding" evidence="1">
    <location>
        <begin position="86"/>
        <end position="168"/>
    </location>
</feature>
<evidence type="ECO:0000313" key="2">
    <source>
        <dbReference type="EMBL" id="GAU28723.1"/>
    </source>
</evidence>